<keyword evidence="2" id="KW-1185">Reference proteome</keyword>
<accession>A0ABU0U4G9</accession>
<dbReference type="Proteomes" id="UP001244640">
    <property type="component" value="Unassembled WGS sequence"/>
</dbReference>
<organism evidence="1 2">
    <name type="scientific">Sphingobacterium zeae</name>
    <dbReference type="NCBI Taxonomy" id="1776859"/>
    <lineage>
        <taxon>Bacteria</taxon>
        <taxon>Pseudomonadati</taxon>
        <taxon>Bacteroidota</taxon>
        <taxon>Sphingobacteriia</taxon>
        <taxon>Sphingobacteriales</taxon>
        <taxon>Sphingobacteriaceae</taxon>
        <taxon>Sphingobacterium</taxon>
    </lineage>
</organism>
<proteinExistence type="predicted"/>
<name>A0ABU0U4G9_9SPHI</name>
<comment type="caution">
    <text evidence="1">The sequence shown here is derived from an EMBL/GenBank/DDBJ whole genome shotgun (WGS) entry which is preliminary data.</text>
</comment>
<protein>
    <submittedName>
        <fullName evidence="1">Uncharacterized protein</fullName>
    </submittedName>
</protein>
<evidence type="ECO:0000313" key="1">
    <source>
        <dbReference type="EMBL" id="MDQ1149854.1"/>
    </source>
</evidence>
<sequence>MESGIVTIRRNKKRTANFYMLPFFKISSNTDLRLLLLLINNDLLWSRYLFKIFWENDRQHPILKTGLYIICKHLFI</sequence>
<reference evidence="1 2" key="1">
    <citation type="submission" date="2023-07" db="EMBL/GenBank/DDBJ databases">
        <title>Functional and genomic diversity of the sorghum phyllosphere microbiome.</title>
        <authorList>
            <person name="Shade A."/>
        </authorList>
    </citation>
    <scope>NUCLEOTIDE SEQUENCE [LARGE SCALE GENOMIC DNA]</scope>
    <source>
        <strain evidence="1 2">SORGH_AS_0892</strain>
    </source>
</reference>
<evidence type="ECO:0000313" key="2">
    <source>
        <dbReference type="Proteomes" id="UP001244640"/>
    </source>
</evidence>
<dbReference type="EMBL" id="JAUTBA010000001">
    <property type="protein sequence ID" value="MDQ1149854.1"/>
    <property type="molecule type" value="Genomic_DNA"/>
</dbReference>
<gene>
    <name evidence="1" type="ORF">QE382_001838</name>
</gene>